<dbReference type="KEGG" id="ccin:107266253"/>
<sequence>MNDIRTMVSIRWQLLRMSTKIGITEATLCLLVLLLFQNFTKSATWHSRLSKIKPVQYSENQWDIKDLQKLRNKRQVENGNTKMEYDFEVSEEGLEPPKNIQEILSKKSSKNQKYLQDTMSKLLSKTTNASRQNTESKILQDLSNSKKIDNRQDYDSYPDQFLQKIFKDVTNIQNEREDNYKDVQVDPEKFLWDKNKSVSPIIESVDKTARNTTLLKFARSQNKTSSVDEETFNKTLAGSSSTSSSGSRVQEEKHDDSEKTQSLETNDVYAPGGITEIHLVNSLRAKGLSVKFQAYLNNSLTKRYAWMKNIEKRISILENDFRHIFRWRDKMSSMKNQQESRKRTGKVSKTCRSVKCCLGTSRSNPVRPGREAQKVLGESWRLGKQEPGEEEELDGHFTSASQVKFSELPKNSTEVSRYHEVSSKDDYWDNRAGRPAASSTVQDYRTMRELTEGREHVMSSKNSRGYQSKMAGKGRRNTNKRNNVKELPGYVTRDPEEDDYSHIGRRRILARVGQGSDKHPRELPAEEKRTRGQIGRTESWPKYVTKLRTLALPESLFTNQRSFSKRFQVPIREPRINYILDPPVHKNIQRSVYNRDDNKSQKRITRQRSHSRDIENNSKIMETQIPKPRGGFNLGRIYSNSSKTPLNRTRYTITGRNASSDTYLGDNVKPVVISSSQIPSGRSTMATISKIHESIVPSSYSELSGPAADWRWTLRENTPSWRMFIAGQESRSAITQPSTGSLLAPLVEDHQESQTQESRVQESWNPILSGPLDYYTQGQRDPNEFYNSFSSWENQSRSAPDFRLNEPVTIAQDNAVPAILRGGLNVYNDYPSYRIRYPENLPGIYIQDILHQRLEPPGENPLRISYKVPKEDILKQFFKNVETNQRINFVLEDHGQEEFFNENNLQDQVPLSKTASVSVKDEEYLENLNSDLHAESENSIIRNSPKIILRYSIPGSYQDQNKEKYLSRSKRSVQMVDYLRAAKEYQDKLHEVQNAALRTWLTTQNEFGNKSISNIKLFSSVTSPSTETNDGSLKTLSTEHNESNSKMNEILYRLLNGQPIPQESLRTDYTMVNDNPNYAIIKTKNSNIRIEPFNESSEESNTNKFKENTLNISGTELRTALMLTTLEEDFEHMYESIESEDGDIDYADPNSTINRFEDIDYIDGSNVDVVTVKPSLSDFMLIGTRDRTINDENKETNLKINNGANE</sequence>
<feature type="region of interest" description="Disordered" evidence="1">
    <location>
        <begin position="591"/>
        <end position="619"/>
    </location>
</feature>
<feature type="compositionally biased region" description="Basic and acidic residues" evidence="1">
    <location>
        <begin position="516"/>
        <end position="530"/>
    </location>
</feature>
<reference evidence="3" key="1">
    <citation type="submission" date="2025-08" db="UniProtKB">
        <authorList>
            <consortium name="RefSeq"/>
        </authorList>
    </citation>
    <scope>IDENTIFICATION</scope>
</reference>
<feature type="region of interest" description="Disordered" evidence="1">
    <location>
        <begin position="1023"/>
        <end position="1042"/>
    </location>
</feature>
<evidence type="ECO:0000256" key="1">
    <source>
        <dbReference type="SAM" id="MobiDB-lite"/>
    </source>
</evidence>
<evidence type="ECO:0000313" key="2">
    <source>
        <dbReference type="Proteomes" id="UP000694920"/>
    </source>
</evidence>
<dbReference type="GeneID" id="107266253"/>
<feature type="region of interest" description="Disordered" evidence="1">
    <location>
        <begin position="455"/>
        <end position="497"/>
    </location>
</feature>
<dbReference type="Proteomes" id="UP000694920">
    <property type="component" value="Unplaced"/>
</dbReference>
<proteinExistence type="predicted"/>
<feature type="compositionally biased region" description="Low complexity" evidence="1">
    <location>
        <begin position="238"/>
        <end position="247"/>
    </location>
</feature>
<dbReference type="RefSeq" id="XP_015592042.1">
    <property type="nucleotide sequence ID" value="XM_015736556.2"/>
</dbReference>
<dbReference type="AlphaFoldDB" id="A0AAJ7BQM8"/>
<organism evidence="2 3">
    <name type="scientific">Cephus cinctus</name>
    <name type="common">Wheat stem sawfly</name>
    <dbReference type="NCBI Taxonomy" id="211228"/>
    <lineage>
        <taxon>Eukaryota</taxon>
        <taxon>Metazoa</taxon>
        <taxon>Ecdysozoa</taxon>
        <taxon>Arthropoda</taxon>
        <taxon>Hexapoda</taxon>
        <taxon>Insecta</taxon>
        <taxon>Pterygota</taxon>
        <taxon>Neoptera</taxon>
        <taxon>Endopterygota</taxon>
        <taxon>Hymenoptera</taxon>
        <taxon>Cephoidea</taxon>
        <taxon>Cephidae</taxon>
        <taxon>Cephus</taxon>
    </lineage>
</organism>
<feature type="region of interest" description="Disordered" evidence="1">
    <location>
        <begin position="228"/>
        <end position="265"/>
    </location>
</feature>
<evidence type="ECO:0000313" key="3">
    <source>
        <dbReference type="RefSeq" id="XP_015592042.1"/>
    </source>
</evidence>
<accession>A0AAJ7BQM8</accession>
<name>A0AAJ7BQM8_CEPCN</name>
<feature type="compositionally biased region" description="Polar residues" evidence="1">
    <location>
        <begin position="1023"/>
        <end position="1036"/>
    </location>
</feature>
<feature type="compositionally biased region" description="Basic and acidic residues" evidence="1">
    <location>
        <begin position="249"/>
        <end position="261"/>
    </location>
</feature>
<keyword evidence="2" id="KW-1185">Reference proteome</keyword>
<feature type="region of interest" description="Disordered" evidence="1">
    <location>
        <begin position="512"/>
        <end position="533"/>
    </location>
</feature>
<gene>
    <name evidence="3" type="primary">LOC107266253</name>
</gene>
<protein>
    <submittedName>
        <fullName evidence="3">Uncharacterized protein LOC107266253 isoform X1</fullName>
    </submittedName>
</protein>